<dbReference type="SUPFAM" id="SSF46689">
    <property type="entry name" value="Homeodomain-like"/>
    <property type="match status" value="1"/>
</dbReference>
<evidence type="ECO:0000256" key="9">
    <source>
        <dbReference type="ARBA" id="ARBA00048679"/>
    </source>
</evidence>
<evidence type="ECO:0000256" key="1">
    <source>
        <dbReference type="ARBA" id="ARBA00004123"/>
    </source>
</evidence>
<dbReference type="GO" id="GO:0004674">
    <property type="term" value="F:protein serine/threonine kinase activity"/>
    <property type="evidence" value="ECO:0007669"/>
    <property type="project" value="UniProtKB-KW"/>
</dbReference>
<dbReference type="InterPro" id="IPR051234">
    <property type="entry name" value="TAO_STE20_kinase"/>
</dbReference>
<organism evidence="11">
    <name type="scientific">Timema douglasi</name>
    <name type="common">Walking stick</name>
    <dbReference type="NCBI Taxonomy" id="61478"/>
    <lineage>
        <taxon>Eukaryota</taxon>
        <taxon>Metazoa</taxon>
        <taxon>Ecdysozoa</taxon>
        <taxon>Arthropoda</taxon>
        <taxon>Hexapoda</taxon>
        <taxon>Insecta</taxon>
        <taxon>Pterygota</taxon>
        <taxon>Neoptera</taxon>
        <taxon>Polyneoptera</taxon>
        <taxon>Phasmatodea</taxon>
        <taxon>Timematodea</taxon>
        <taxon>Timematoidea</taxon>
        <taxon>Timematidae</taxon>
        <taxon>Timema</taxon>
    </lineage>
</organism>
<dbReference type="GO" id="GO:0006313">
    <property type="term" value="P:DNA transposition"/>
    <property type="evidence" value="ECO:0007669"/>
    <property type="project" value="InterPro"/>
</dbReference>
<evidence type="ECO:0000256" key="4">
    <source>
        <dbReference type="ARBA" id="ARBA00022679"/>
    </source>
</evidence>
<comment type="catalytic activity">
    <reaction evidence="9">
        <text>L-seryl-[protein] + ATP = O-phospho-L-seryl-[protein] + ADP + H(+)</text>
        <dbReference type="Rhea" id="RHEA:17989"/>
        <dbReference type="Rhea" id="RHEA-COMP:9863"/>
        <dbReference type="Rhea" id="RHEA-COMP:11604"/>
        <dbReference type="ChEBI" id="CHEBI:15378"/>
        <dbReference type="ChEBI" id="CHEBI:29999"/>
        <dbReference type="ChEBI" id="CHEBI:30616"/>
        <dbReference type="ChEBI" id="CHEBI:83421"/>
        <dbReference type="ChEBI" id="CHEBI:456216"/>
        <dbReference type="EC" id="2.7.11.1"/>
    </reaction>
</comment>
<dbReference type="EMBL" id="OA564710">
    <property type="protein sequence ID" value="CAD7195318.1"/>
    <property type="molecule type" value="Genomic_DNA"/>
</dbReference>
<keyword evidence="7" id="KW-0067">ATP-binding</keyword>
<evidence type="ECO:0000256" key="2">
    <source>
        <dbReference type="ARBA" id="ARBA00012513"/>
    </source>
</evidence>
<dbReference type="Pfam" id="PF01498">
    <property type="entry name" value="HTH_Tnp_Tc3_2"/>
    <property type="match status" value="1"/>
</dbReference>
<evidence type="ECO:0000256" key="5">
    <source>
        <dbReference type="ARBA" id="ARBA00022741"/>
    </source>
</evidence>
<dbReference type="Gene3D" id="1.10.10.10">
    <property type="entry name" value="Winged helix-like DNA-binding domain superfamily/Winged helix DNA-binding domain"/>
    <property type="match status" value="1"/>
</dbReference>
<feature type="domain" description="Transposase Tc1-like" evidence="10">
    <location>
        <begin position="51"/>
        <end position="123"/>
    </location>
</feature>
<evidence type="ECO:0000313" key="11">
    <source>
        <dbReference type="EMBL" id="CAD7195318.1"/>
    </source>
</evidence>
<dbReference type="AlphaFoldDB" id="A0A7R8VCP5"/>
<comment type="subcellular location">
    <subcellularLocation>
        <location evidence="1">Nucleus</location>
    </subcellularLocation>
</comment>
<comment type="catalytic activity">
    <reaction evidence="8">
        <text>L-threonyl-[protein] + ATP = O-phospho-L-threonyl-[protein] + ADP + H(+)</text>
        <dbReference type="Rhea" id="RHEA:46608"/>
        <dbReference type="Rhea" id="RHEA-COMP:11060"/>
        <dbReference type="Rhea" id="RHEA-COMP:11605"/>
        <dbReference type="ChEBI" id="CHEBI:15378"/>
        <dbReference type="ChEBI" id="CHEBI:30013"/>
        <dbReference type="ChEBI" id="CHEBI:30616"/>
        <dbReference type="ChEBI" id="CHEBI:61977"/>
        <dbReference type="ChEBI" id="CHEBI:456216"/>
        <dbReference type="EC" id="2.7.11.1"/>
    </reaction>
</comment>
<dbReference type="EC" id="2.7.11.1" evidence="2"/>
<protein>
    <recommendedName>
        <fullName evidence="2">non-specific serine/threonine protein kinase</fullName>
        <ecNumber evidence="2">2.7.11.1</ecNumber>
    </recommendedName>
</protein>
<dbReference type="InterPro" id="IPR009057">
    <property type="entry name" value="Homeodomain-like_sf"/>
</dbReference>
<dbReference type="GO" id="GO:0003677">
    <property type="term" value="F:DNA binding"/>
    <property type="evidence" value="ECO:0007669"/>
    <property type="project" value="InterPro"/>
</dbReference>
<keyword evidence="6" id="KW-0418">Kinase</keyword>
<reference evidence="11" key="1">
    <citation type="submission" date="2020-11" db="EMBL/GenBank/DDBJ databases">
        <authorList>
            <person name="Tran Van P."/>
        </authorList>
    </citation>
    <scope>NUCLEOTIDE SEQUENCE</scope>
</reference>
<sequence length="375" mass="44301">MKAGKSQRQIVDIVGVSKTCVQQTIRRYNEFGTITNRPRAGCPRKTSLRQDRRLLQLCKKDRNASCSDLLRELKSSCDNINITERTVCNRLNEAGLGSYFAIRKPLLNEKHKKQRLQFCKERLGWLKEAWERGSNCGAQLDHNLNNFATIRTTSIVTKEQKEHMQEEMHEQMTGYKRMRREHQAALLKVLSTIADWNRLRKELVLPELIEGGNVNEMAKELTRAIQRAMKVAIPVIRGGRSTVNRFWSDRLGRLRGVARKARRWYQAEVEPMKKEVLLVTYRIRKEEYESALALAKREGWERYLEERCKFEMESHKQILDKEYESLLQQFSKDLDRIQVRNQQELERKVFSASNIFRPTFIYHYMSYNLTLYSSF</sequence>
<gene>
    <name evidence="11" type="ORF">TDIB3V08_LOCUS1708</name>
</gene>
<evidence type="ECO:0000256" key="3">
    <source>
        <dbReference type="ARBA" id="ARBA00022527"/>
    </source>
</evidence>
<proteinExistence type="predicted"/>
<accession>A0A7R8VCP5</accession>
<keyword evidence="5" id="KW-0547">Nucleotide-binding</keyword>
<name>A0A7R8VCP5_TIMDO</name>
<dbReference type="PANTHER" id="PTHR47167:SF4">
    <property type="entry name" value="SERINE_THREONINE-PROTEIN KINASE TAO"/>
    <property type="match status" value="1"/>
</dbReference>
<dbReference type="GO" id="GO:0005524">
    <property type="term" value="F:ATP binding"/>
    <property type="evidence" value="ECO:0007669"/>
    <property type="project" value="UniProtKB-KW"/>
</dbReference>
<evidence type="ECO:0000256" key="6">
    <source>
        <dbReference type="ARBA" id="ARBA00022777"/>
    </source>
</evidence>
<dbReference type="GO" id="GO:0005737">
    <property type="term" value="C:cytoplasm"/>
    <property type="evidence" value="ECO:0007669"/>
    <property type="project" value="TreeGrafter"/>
</dbReference>
<dbReference type="InterPro" id="IPR036388">
    <property type="entry name" value="WH-like_DNA-bd_sf"/>
</dbReference>
<dbReference type="GO" id="GO:0015074">
    <property type="term" value="P:DNA integration"/>
    <property type="evidence" value="ECO:0007669"/>
    <property type="project" value="InterPro"/>
</dbReference>
<dbReference type="GO" id="GO:0005634">
    <property type="term" value="C:nucleus"/>
    <property type="evidence" value="ECO:0007669"/>
    <property type="project" value="UniProtKB-SubCell"/>
</dbReference>
<dbReference type="PANTHER" id="PTHR47167">
    <property type="entry name" value="SERINE/THREONINE-PROTEIN KINASE TAO1-LIKE PROTEIN"/>
    <property type="match status" value="1"/>
</dbReference>
<evidence type="ECO:0000256" key="7">
    <source>
        <dbReference type="ARBA" id="ARBA00022840"/>
    </source>
</evidence>
<evidence type="ECO:0000256" key="8">
    <source>
        <dbReference type="ARBA" id="ARBA00047899"/>
    </source>
</evidence>
<keyword evidence="3" id="KW-0723">Serine/threonine-protein kinase</keyword>
<keyword evidence="4" id="KW-0808">Transferase</keyword>
<dbReference type="InterPro" id="IPR002492">
    <property type="entry name" value="Transposase_Tc1-like"/>
</dbReference>
<evidence type="ECO:0000259" key="10">
    <source>
        <dbReference type="Pfam" id="PF01498"/>
    </source>
</evidence>